<comment type="caution">
    <text evidence="2">The sequence shown here is derived from an EMBL/GenBank/DDBJ whole genome shotgun (WGS) entry which is preliminary data.</text>
</comment>
<dbReference type="Proteomes" id="UP000078406">
    <property type="component" value="Unassembled WGS sequence"/>
</dbReference>
<dbReference type="SMART" id="SM00530">
    <property type="entry name" value="HTH_XRE"/>
    <property type="match status" value="1"/>
</dbReference>
<reference evidence="2 3" key="1">
    <citation type="journal article" date="2016" name="Syst. Appl. Microbiol.">
        <title>Vibrio bivalvicida sp. nov., a novel larval pathogen for bivalve molluscs reared in a hatchery.</title>
        <authorList>
            <person name="Dubert J."/>
            <person name="Romalde J.L."/>
            <person name="Prado S."/>
            <person name="Barja J.L."/>
        </authorList>
    </citation>
    <scope>NUCLEOTIDE SEQUENCE [LARGE SCALE GENOMIC DNA]</scope>
    <source>
        <strain evidence="2 3">605</strain>
    </source>
</reference>
<gene>
    <name evidence="2" type="ORF">APB76_10915</name>
</gene>
<dbReference type="CDD" id="cd00093">
    <property type="entry name" value="HTH_XRE"/>
    <property type="match status" value="1"/>
</dbReference>
<sequence length="168" mass="19326">MINEIVRLIKESKKSTGGIKYLAQEMGVKYSTLYSLYSGKNSNPTIDTVGKICDYYNITFSDLSSDTHVQQCFDALTESLIELSKHKGIEVFIKNNDLIDSLPKSSQLIFEQFTPPLKNKNHYICITKSNEIVLRKVMKDENQFVFISTNRIIHENDRPIMQLKNVKI</sequence>
<evidence type="ECO:0000313" key="2">
    <source>
        <dbReference type="EMBL" id="OAJ94203.1"/>
    </source>
</evidence>
<dbReference type="EMBL" id="LLEI02000031">
    <property type="protein sequence ID" value="OAJ94203.1"/>
    <property type="molecule type" value="Genomic_DNA"/>
</dbReference>
<proteinExistence type="predicted"/>
<dbReference type="InterPro" id="IPR001387">
    <property type="entry name" value="Cro/C1-type_HTH"/>
</dbReference>
<accession>A0A177Y019</accession>
<protein>
    <recommendedName>
        <fullName evidence="1">HTH cro/C1-type domain-containing protein</fullName>
    </recommendedName>
</protein>
<dbReference type="InterPro" id="IPR010982">
    <property type="entry name" value="Lambda_DNA-bd_dom_sf"/>
</dbReference>
<dbReference type="SUPFAM" id="SSF47413">
    <property type="entry name" value="lambda repressor-like DNA-binding domains"/>
    <property type="match status" value="1"/>
</dbReference>
<organism evidence="2 3">
    <name type="scientific">Vibrio bivalvicida</name>
    <dbReference type="NCBI Taxonomy" id="1276888"/>
    <lineage>
        <taxon>Bacteria</taxon>
        <taxon>Pseudomonadati</taxon>
        <taxon>Pseudomonadota</taxon>
        <taxon>Gammaproteobacteria</taxon>
        <taxon>Vibrionales</taxon>
        <taxon>Vibrionaceae</taxon>
        <taxon>Vibrio</taxon>
        <taxon>Vibrio oreintalis group</taxon>
    </lineage>
</organism>
<feature type="domain" description="HTH cro/C1-type" evidence="1">
    <location>
        <begin position="22"/>
        <end position="63"/>
    </location>
</feature>
<dbReference type="RefSeq" id="WP_049842728.1">
    <property type="nucleotide sequence ID" value="NZ_LLEI02000031.1"/>
</dbReference>
<dbReference type="PROSITE" id="PS50943">
    <property type="entry name" value="HTH_CROC1"/>
    <property type="match status" value="1"/>
</dbReference>
<dbReference type="GO" id="GO:0003677">
    <property type="term" value="F:DNA binding"/>
    <property type="evidence" value="ECO:0007669"/>
    <property type="project" value="InterPro"/>
</dbReference>
<name>A0A177Y019_9VIBR</name>
<dbReference type="Pfam" id="PF13443">
    <property type="entry name" value="HTH_26"/>
    <property type="match status" value="1"/>
</dbReference>
<evidence type="ECO:0000313" key="3">
    <source>
        <dbReference type="Proteomes" id="UP000078406"/>
    </source>
</evidence>
<evidence type="ECO:0000259" key="1">
    <source>
        <dbReference type="PROSITE" id="PS50943"/>
    </source>
</evidence>
<dbReference type="AlphaFoldDB" id="A0A177Y019"/>
<dbReference type="Gene3D" id="1.10.260.40">
    <property type="entry name" value="lambda repressor-like DNA-binding domains"/>
    <property type="match status" value="1"/>
</dbReference>